<keyword evidence="3" id="KW-1185">Reference proteome</keyword>
<dbReference type="RefSeq" id="WP_016146523.1">
    <property type="nucleotide sequence ID" value="NZ_KB976103.1"/>
</dbReference>
<dbReference type="GO" id="GO:0008170">
    <property type="term" value="F:N-methyltransferase activity"/>
    <property type="evidence" value="ECO:0007669"/>
    <property type="project" value="InterPro"/>
</dbReference>
<dbReference type="Gene3D" id="3.40.50.150">
    <property type="entry name" value="Vaccinia Virus protein VP39"/>
    <property type="match status" value="1"/>
</dbReference>
<dbReference type="InterPro" id="IPR029063">
    <property type="entry name" value="SAM-dependent_MTases_sf"/>
</dbReference>
<evidence type="ECO:0000313" key="2">
    <source>
        <dbReference type="EMBL" id="EOQ39620.1"/>
    </source>
</evidence>
<comment type="caution">
    <text evidence="2">The sequence shown here is derived from an EMBL/GenBank/DDBJ whole genome shotgun (WGS) entry which is preliminary data.</text>
</comment>
<accession>R8W3V8</accession>
<feature type="domain" description="DNA methylase adenine-specific" evidence="1">
    <location>
        <begin position="109"/>
        <end position="208"/>
    </location>
</feature>
<dbReference type="SUPFAM" id="SSF53335">
    <property type="entry name" value="S-adenosyl-L-methionine-dependent methyltransferases"/>
    <property type="match status" value="1"/>
</dbReference>
<evidence type="ECO:0000259" key="1">
    <source>
        <dbReference type="Pfam" id="PF02384"/>
    </source>
</evidence>
<dbReference type="OrthoDB" id="9815272at2"/>
<dbReference type="GO" id="GO:0003677">
    <property type="term" value="F:DNA binding"/>
    <property type="evidence" value="ECO:0007669"/>
    <property type="project" value="InterPro"/>
</dbReference>
<dbReference type="eggNOG" id="COG0286">
    <property type="taxonomic scope" value="Bacteria"/>
</dbReference>
<proteinExistence type="predicted"/>
<dbReference type="PATRIC" id="fig|1203606.4.peg.288"/>
<dbReference type="AlphaFoldDB" id="R8W3V8"/>
<dbReference type="HOGENOM" id="CLU_072010_0_0_9"/>
<evidence type="ECO:0000313" key="3">
    <source>
        <dbReference type="Proteomes" id="UP000013981"/>
    </source>
</evidence>
<dbReference type="EMBL" id="AQOB01000002">
    <property type="protein sequence ID" value="EOQ39620.1"/>
    <property type="molecule type" value="Genomic_DNA"/>
</dbReference>
<gene>
    <name evidence="2" type="ORF">HMPREF1526_00314</name>
</gene>
<organism evidence="2 3">
    <name type="scientific">Butyricicoccus pullicaecorum 1.2</name>
    <dbReference type="NCBI Taxonomy" id="1203606"/>
    <lineage>
        <taxon>Bacteria</taxon>
        <taxon>Bacillati</taxon>
        <taxon>Bacillota</taxon>
        <taxon>Clostridia</taxon>
        <taxon>Eubacteriales</taxon>
        <taxon>Butyricicoccaceae</taxon>
        <taxon>Butyricicoccus</taxon>
    </lineage>
</organism>
<dbReference type="Proteomes" id="UP000013981">
    <property type="component" value="Unassembled WGS sequence"/>
</dbReference>
<dbReference type="InterPro" id="IPR003356">
    <property type="entry name" value="DNA_methylase_A-5"/>
</dbReference>
<sequence>MKKQIFRTADQKEFVDLFEGLCMRRHAWQAWGDFVEACAIAVSNSCDKASLDRNKREDRYRQIMAGYEPKEQEIFPKLFGALTEALEQNPDQDFLGDMFMRLELGSHWHGQFFTPYNLCRAIAEIQMGDVEEQIQKRGWVSINDCACGAGALLIAARNVMMRAGQDWSSGALFVAQDIDRTAALMCYLQLSLLGCAGYVVIADSLRYPITGSLLRPTPAPEQDIWYTPTLYLSPVWGYRMLWERIESVQQCETSDPEPEAMTDVGTQLTLF</sequence>
<dbReference type="Pfam" id="PF02384">
    <property type="entry name" value="N6_Mtase"/>
    <property type="match status" value="1"/>
</dbReference>
<protein>
    <recommendedName>
        <fullName evidence="1">DNA methylase adenine-specific domain-containing protein</fullName>
    </recommendedName>
</protein>
<name>R8W3V8_9FIRM</name>
<reference evidence="2 3" key="1">
    <citation type="submission" date="2013-01" db="EMBL/GenBank/DDBJ databases">
        <title>The Genome Sequence of Butyricicoccus pullicaecorum 1.2.</title>
        <authorList>
            <consortium name="The Broad Institute Genome Sequencing Platform"/>
            <person name="Earl A."/>
            <person name="Ward D."/>
            <person name="Feldgarden M."/>
            <person name="Gevers D."/>
            <person name="Van Immerseel F."/>
            <person name="Eeckhaut V."/>
            <person name="Walker B."/>
            <person name="Young S.K."/>
            <person name="Zeng Q."/>
            <person name="Gargeya S."/>
            <person name="Fitzgerald M."/>
            <person name="Haas B."/>
            <person name="Abouelleil A."/>
            <person name="Alvarado L."/>
            <person name="Arachchi H.M."/>
            <person name="Berlin A.M."/>
            <person name="Chapman S.B."/>
            <person name="Dewar J."/>
            <person name="Goldberg J."/>
            <person name="Griggs A."/>
            <person name="Gujja S."/>
            <person name="Hansen M."/>
            <person name="Howarth C."/>
            <person name="Imamovic A."/>
            <person name="Larimer J."/>
            <person name="McCowan C."/>
            <person name="Murphy C."/>
            <person name="Neiman D."/>
            <person name="Pearson M."/>
            <person name="Priest M."/>
            <person name="Roberts A."/>
            <person name="Saif S."/>
            <person name="Shea T."/>
            <person name="Sisk P."/>
            <person name="Sykes S."/>
            <person name="Wortman J."/>
            <person name="Nusbaum C."/>
            <person name="Birren B."/>
        </authorList>
    </citation>
    <scope>NUCLEOTIDE SEQUENCE [LARGE SCALE GENOMIC DNA]</scope>
    <source>
        <strain evidence="2 3">1.2</strain>
    </source>
</reference>